<accession>A0A286GNE6</accession>
<name>A0A286GNE6_9PROT</name>
<organism evidence="2 3">
    <name type="scientific">Caenispirillum bisanense</name>
    <dbReference type="NCBI Taxonomy" id="414052"/>
    <lineage>
        <taxon>Bacteria</taxon>
        <taxon>Pseudomonadati</taxon>
        <taxon>Pseudomonadota</taxon>
        <taxon>Alphaproteobacteria</taxon>
        <taxon>Rhodospirillales</taxon>
        <taxon>Novispirillaceae</taxon>
        <taxon>Caenispirillum</taxon>
    </lineage>
</organism>
<evidence type="ECO:0000313" key="3">
    <source>
        <dbReference type="Proteomes" id="UP000219621"/>
    </source>
</evidence>
<keyword evidence="3" id="KW-1185">Reference proteome</keyword>
<dbReference type="Proteomes" id="UP000219621">
    <property type="component" value="Unassembled WGS sequence"/>
</dbReference>
<evidence type="ECO:0000256" key="1">
    <source>
        <dbReference type="SAM" id="MobiDB-lite"/>
    </source>
</evidence>
<evidence type="ECO:0000313" key="2">
    <source>
        <dbReference type="EMBL" id="SOD97040.1"/>
    </source>
</evidence>
<proteinExistence type="predicted"/>
<feature type="region of interest" description="Disordered" evidence="1">
    <location>
        <begin position="38"/>
        <end position="60"/>
    </location>
</feature>
<gene>
    <name evidence="2" type="ORF">SAMN05421508_106220</name>
</gene>
<dbReference type="EMBL" id="OCNJ01000006">
    <property type="protein sequence ID" value="SOD97040.1"/>
    <property type="molecule type" value="Genomic_DNA"/>
</dbReference>
<dbReference type="AlphaFoldDB" id="A0A286GNE6"/>
<dbReference type="RefSeq" id="WP_097279979.1">
    <property type="nucleotide sequence ID" value="NZ_OCNJ01000006.1"/>
</dbReference>
<sequence length="60" mass="6770">MHSTDDTLSRTLGILSDDPRKLVDVTDDTPTEFRARLLHRHTAQDSDPPAATAPRKNMRE</sequence>
<reference evidence="3" key="1">
    <citation type="submission" date="2017-09" db="EMBL/GenBank/DDBJ databases">
        <authorList>
            <person name="Varghese N."/>
            <person name="Submissions S."/>
        </authorList>
    </citation>
    <scope>NUCLEOTIDE SEQUENCE [LARGE SCALE GENOMIC DNA]</scope>
    <source>
        <strain evidence="3">USBA 140</strain>
    </source>
</reference>
<protein>
    <submittedName>
        <fullName evidence="2">Uncharacterized protein</fullName>
    </submittedName>
</protein>